<dbReference type="RefSeq" id="XP_060417744.1">
    <property type="nucleotide sequence ID" value="XM_060557029.1"/>
</dbReference>
<organism evidence="1 2">
    <name type="scientific">Colletotrichum navitas</name>
    <dbReference type="NCBI Taxonomy" id="681940"/>
    <lineage>
        <taxon>Eukaryota</taxon>
        <taxon>Fungi</taxon>
        <taxon>Dikarya</taxon>
        <taxon>Ascomycota</taxon>
        <taxon>Pezizomycotina</taxon>
        <taxon>Sordariomycetes</taxon>
        <taxon>Hypocreomycetidae</taxon>
        <taxon>Glomerellales</taxon>
        <taxon>Glomerellaceae</taxon>
        <taxon>Colletotrichum</taxon>
        <taxon>Colletotrichum graminicola species complex</taxon>
    </lineage>
</organism>
<proteinExistence type="predicted"/>
<sequence>MSGAPDGVYYAIMTAEGSERLAGALTAARWRQDHSSSTALRGLGHPSHWCGRDRDPSRKQQRAFIRGQGYHERSLWMYGCYARIVRRNEAGGGQYDILYARYAMEIFQRLREQSDESWLPPANRCSHAVPDTLSDFFILFYFFTDRVAVLSCTGRTRTMRAGFPRPTDAVMRHHTYFRPFLFYFILSRASGARDERG</sequence>
<dbReference type="EMBL" id="JAHLJV010000010">
    <property type="protein sequence ID" value="KAK1596907.1"/>
    <property type="molecule type" value="Genomic_DNA"/>
</dbReference>
<reference evidence="1" key="1">
    <citation type="submission" date="2021-06" db="EMBL/GenBank/DDBJ databases">
        <title>Comparative genomics, transcriptomics and evolutionary studies reveal genomic signatures of adaptation to plant cell wall in hemibiotrophic fungi.</title>
        <authorList>
            <consortium name="DOE Joint Genome Institute"/>
            <person name="Baroncelli R."/>
            <person name="Diaz J.F."/>
            <person name="Benocci T."/>
            <person name="Peng M."/>
            <person name="Battaglia E."/>
            <person name="Haridas S."/>
            <person name="Andreopoulos W."/>
            <person name="Labutti K."/>
            <person name="Pangilinan J."/>
            <person name="Floch G.L."/>
            <person name="Makela M.R."/>
            <person name="Henrissat B."/>
            <person name="Grigoriev I.V."/>
            <person name="Crouch J.A."/>
            <person name="De Vries R.P."/>
            <person name="Sukno S.A."/>
            <person name="Thon M.R."/>
        </authorList>
    </citation>
    <scope>NUCLEOTIDE SEQUENCE</scope>
    <source>
        <strain evidence="1">CBS 125086</strain>
    </source>
</reference>
<comment type="caution">
    <text evidence="1">The sequence shown here is derived from an EMBL/GenBank/DDBJ whole genome shotgun (WGS) entry which is preliminary data.</text>
</comment>
<dbReference type="AlphaFoldDB" id="A0AAD8Q8A0"/>
<dbReference type="Proteomes" id="UP001230504">
    <property type="component" value="Unassembled WGS sequence"/>
</dbReference>
<dbReference type="GeneID" id="85441269"/>
<gene>
    <name evidence="1" type="ORF">LY79DRAFT_543134</name>
</gene>
<evidence type="ECO:0000313" key="2">
    <source>
        <dbReference type="Proteomes" id="UP001230504"/>
    </source>
</evidence>
<evidence type="ECO:0000313" key="1">
    <source>
        <dbReference type="EMBL" id="KAK1596907.1"/>
    </source>
</evidence>
<protein>
    <submittedName>
        <fullName evidence="1">Uncharacterized protein</fullName>
    </submittedName>
</protein>
<name>A0AAD8Q8A0_9PEZI</name>
<accession>A0AAD8Q8A0</accession>
<keyword evidence="2" id="KW-1185">Reference proteome</keyword>